<keyword evidence="4" id="KW-0131">Cell cycle</keyword>
<dbReference type="PANTHER" id="PTHR34298">
    <property type="entry name" value="SEGREGATION AND CONDENSATION PROTEIN B"/>
    <property type="match status" value="1"/>
</dbReference>
<accession>A0A1G2MZK8</accession>
<evidence type="ECO:0000313" key="6">
    <source>
        <dbReference type="Proteomes" id="UP000178089"/>
    </source>
</evidence>
<keyword evidence="2" id="KW-0132">Cell division</keyword>
<dbReference type="STRING" id="1802315.A3F51_01435"/>
<organism evidence="5 6">
    <name type="scientific">Candidatus Taylorbacteria bacterium RIFCSPHIGHO2_12_FULL_45_16</name>
    <dbReference type="NCBI Taxonomy" id="1802315"/>
    <lineage>
        <taxon>Bacteria</taxon>
        <taxon>Candidatus Tayloriibacteriota</taxon>
    </lineage>
</organism>
<dbReference type="EMBL" id="MHRT01000005">
    <property type="protein sequence ID" value="OHA29258.1"/>
    <property type="molecule type" value="Genomic_DNA"/>
</dbReference>
<evidence type="ECO:0000256" key="2">
    <source>
        <dbReference type="ARBA" id="ARBA00022618"/>
    </source>
</evidence>
<dbReference type="Proteomes" id="UP000178089">
    <property type="component" value="Unassembled WGS sequence"/>
</dbReference>
<evidence type="ECO:0000313" key="5">
    <source>
        <dbReference type="EMBL" id="OHA29258.1"/>
    </source>
</evidence>
<dbReference type="GO" id="GO:0051304">
    <property type="term" value="P:chromosome separation"/>
    <property type="evidence" value="ECO:0007669"/>
    <property type="project" value="InterPro"/>
</dbReference>
<dbReference type="InterPro" id="IPR036388">
    <property type="entry name" value="WH-like_DNA-bd_sf"/>
</dbReference>
<sequence length="178" mass="20200">MHFPQQLEAILFWKAEPVSFKKLAALLNIDVETVKNGLDELENTLRGRGLTLVRTDEEAMLGTAKELSPLIEQLTKEELTKDLGKAGLETLSIILYQGPITRADIDYIRGVNSQFIVRNLLIRGLVERVENPKDARSFLYKTTLDLLSHLGISKIEELPEYAQVREDIDGFKRAQLDH</sequence>
<dbReference type="AlphaFoldDB" id="A0A1G2MZK8"/>
<dbReference type="PIRSF" id="PIRSF019345">
    <property type="entry name" value="ScpB"/>
    <property type="match status" value="1"/>
</dbReference>
<keyword evidence="3" id="KW-0159">Chromosome partition</keyword>
<dbReference type="Pfam" id="PF04079">
    <property type="entry name" value="SMC_ScpB"/>
    <property type="match status" value="1"/>
</dbReference>
<name>A0A1G2MZK8_9BACT</name>
<comment type="caution">
    <text evidence="5">The sequence shown here is derived from an EMBL/GenBank/DDBJ whole genome shotgun (WGS) entry which is preliminary data.</text>
</comment>
<evidence type="ECO:0000256" key="1">
    <source>
        <dbReference type="ARBA" id="ARBA00022490"/>
    </source>
</evidence>
<keyword evidence="1" id="KW-0963">Cytoplasm</keyword>
<evidence type="ECO:0000256" key="4">
    <source>
        <dbReference type="ARBA" id="ARBA00023306"/>
    </source>
</evidence>
<dbReference type="InterPro" id="IPR005234">
    <property type="entry name" value="ScpB_csome_segregation"/>
</dbReference>
<reference evidence="5 6" key="1">
    <citation type="journal article" date="2016" name="Nat. Commun.">
        <title>Thousands of microbial genomes shed light on interconnected biogeochemical processes in an aquifer system.</title>
        <authorList>
            <person name="Anantharaman K."/>
            <person name="Brown C.T."/>
            <person name="Hug L.A."/>
            <person name="Sharon I."/>
            <person name="Castelle C.J."/>
            <person name="Probst A.J."/>
            <person name="Thomas B.C."/>
            <person name="Singh A."/>
            <person name="Wilkins M.J."/>
            <person name="Karaoz U."/>
            <person name="Brodie E.L."/>
            <person name="Williams K.H."/>
            <person name="Hubbard S.S."/>
            <person name="Banfield J.F."/>
        </authorList>
    </citation>
    <scope>NUCLEOTIDE SEQUENCE [LARGE SCALE GENOMIC DNA]</scope>
</reference>
<dbReference type="PANTHER" id="PTHR34298:SF2">
    <property type="entry name" value="SEGREGATION AND CONDENSATION PROTEIN B"/>
    <property type="match status" value="1"/>
</dbReference>
<proteinExistence type="predicted"/>
<dbReference type="SUPFAM" id="SSF46785">
    <property type="entry name" value="Winged helix' DNA-binding domain"/>
    <property type="match status" value="2"/>
</dbReference>
<gene>
    <name evidence="5" type="ORF">A3F51_01435</name>
</gene>
<evidence type="ECO:0000256" key="3">
    <source>
        <dbReference type="ARBA" id="ARBA00022829"/>
    </source>
</evidence>
<dbReference type="InterPro" id="IPR036390">
    <property type="entry name" value="WH_DNA-bd_sf"/>
</dbReference>
<protein>
    <submittedName>
        <fullName evidence="5">SMC-Scp complex subunit ScpB</fullName>
    </submittedName>
</protein>
<dbReference type="GO" id="GO:0051301">
    <property type="term" value="P:cell division"/>
    <property type="evidence" value="ECO:0007669"/>
    <property type="project" value="UniProtKB-KW"/>
</dbReference>
<dbReference type="NCBIfam" id="TIGR00281">
    <property type="entry name" value="SMC-Scp complex subunit ScpB"/>
    <property type="match status" value="1"/>
</dbReference>
<dbReference type="Gene3D" id="1.10.10.10">
    <property type="entry name" value="Winged helix-like DNA-binding domain superfamily/Winged helix DNA-binding domain"/>
    <property type="match status" value="2"/>
</dbReference>